<dbReference type="PANTHER" id="PTHR44305:SF24">
    <property type="entry name" value="TYROSINE-PROTEIN KINASE C03B1.5-RELATED"/>
    <property type="match status" value="1"/>
</dbReference>
<organism evidence="3 4">
    <name type="scientific">Chaetomium fimeti</name>
    <dbReference type="NCBI Taxonomy" id="1854472"/>
    <lineage>
        <taxon>Eukaryota</taxon>
        <taxon>Fungi</taxon>
        <taxon>Dikarya</taxon>
        <taxon>Ascomycota</taxon>
        <taxon>Pezizomycotina</taxon>
        <taxon>Sordariomycetes</taxon>
        <taxon>Sordariomycetidae</taxon>
        <taxon>Sordariales</taxon>
        <taxon>Chaetomiaceae</taxon>
        <taxon>Chaetomium</taxon>
    </lineage>
</organism>
<proteinExistence type="predicted"/>
<keyword evidence="3" id="KW-0418">Kinase</keyword>
<protein>
    <submittedName>
        <fullName evidence="3">Kinase-like domain-containing protein</fullName>
    </submittedName>
</protein>
<name>A0AAE0LQ77_9PEZI</name>
<keyword evidence="4" id="KW-1185">Reference proteome</keyword>
<evidence type="ECO:0000256" key="1">
    <source>
        <dbReference type="SAM" id="MobiDB-lite"/>
    </source>
</evidence>
<dbReference type="PROSITE" id="PS50011">
    <property type="entry name" value="PROTEIN_KINASE_DOM"/>
    <property type="match status" value="1"/>
</dbReference>
<dbReference type="InterPro" id="IPR000719">
    <property type="entry name" value="Prot_kinase_dom"/>
</dbReference>
<reference evidence="3" key="2">
    <citation type="submission" date="2023-06" db="EMBL/GenBank/DDBJ databases">
        <authorList>
            <consortium name="Lawrence Berkeley National Laboratory"/>
            <person name="Haridas S."/>
            <person name="Hensen N."/>
            <person name="Bonometti L."/>
            <person name="Westerberg I."/>
            <person name="Brannstrom I.O."/>
            <person name="Guillou S."/>
            <person name="Cros-Aarteil S."/>
            <person name="Calhoun S."/>
            <person name="Kuo A."/>
            <person name="Mondo S."/>
            <person name="Pangilinan J."/>
            <person name="Riley R."/>
            <person name="Labutti K."/>
            <person name="Andreopoulos B."/>
            <person name="Lipzen A."/>
            <person name="Chen C."/>
            <person name="Yanf M."/>
            <person name="Daum C."/>
            <person name="Ng V."/>
            <person name="Clum A."/>
            <person name="Steindorff A."/>
            <person name="Ohm R."/>
            <person name="Martin F."/>
            <person name="Silar P."/>
            <person name="Natvig D."/>
            <person name="Lalanne C."/>
            <person name="Gautier V."/>
            <person name="Ament-Velasquez S.L."/>
            <person name="Kruys A."/>
            <person name="Hutchinson M.I."/>
            <person name="Powell A.J."/>
            <person name="Barry K."/>
            <person name="Miller A.N."/>
            <person name="Grigoriev I.V."/>
            <person name="Debuchy R."/>
            <person name="Gladieux P."/>
            <person name="Thoren M.H."/>
            <person name="Johannesson H."/>
        </authorList>
    </citation>
    <scope>NUCLEOTIDE SEQUENCE</scope>
    <source>
        <strain evidence="3">CBS 168.71</strain>
    </source>
</reference>
<feature type="region of interest" description="Disordered" evidence="1">
    <location>
        <begin position="287"/>
        <end position="357"/>
    </location>
</feature>
<evidence type="ECO:0000313" key="3">
    <source>
        <dbReference type="EMBL" id="KAK3293255.1"/>
    </source>
</evidence>
<dbReference type="AlphaFoldDB" id="A0AAE0LQ77"/>
<sequence length="378" mass="41258">MLSYWASYTHQGYGYILFTPAPEFSLKSLLTTMPSCLKKLDKKTRRQAVMNWIYCLTDTVYSFHNQGRAHVNIRPSTVHFSKSNFVFLSGFTQFHLNVLSGTTESTTFDREAYDYSAPEKVPTPTPSSPGPSHRSADDGSHRATDFNPQAADIFSLGCVILELLSFLFKKQGRPFAAHRAAKHSAAGRGSPFPDSSFHDNVDQIESWMVQLADDASKKDDPVFKGVMPILEVVVGMLSYDPSDRLTANQVREKIRQILAWDCGIPEPHCLRLGGGWGFGVENRLSSGSIPSVSSSGSRRISTQRGGESQYDDAKRSSAGSGGSVSARSFTGSLRGGAGEAAASRARNGSWSSHSSAQHAVKQQKSLLIEGVSFLREFG</sequence>
<gene>
    <name evidence="3" type="ORF">B0H64DRAFT_403865</name>
</gene>
<accession>A0AAE0LQ77</accession>
<dbReference type="Gene3D" id="1.10.510.10">
    <property type="entry name" value="Transferase(Phosphotransferase) domain 1"/>
    <property type="match status" value="1"/>
</dbReference>
<dbReference type="GO" id="GO:0005524">
    <property type="term" value="F:ATP binding"/>
    <property type="evidence" value="ECO:0007669"/>
    <property type="project" value="InterPro"/>
</dbReference>
<evidence type="ECO:0000313" key="4">
    <source>
        <dbReference type="Proteomes" id="UP001278766"/>
    </source>
</evidence>
<dbReference type="GO" id="GO:0004672">
    <property type="term" value="F:protein kinase activity"/>
    <property type="evidence" value="ECO:0007669"/>
    <property type="project" value="InterPro"/>
</dbReference>
<keyword evidence="3" id="KW-0808">Transferase</keyword>
<feature type="region of interest" description="Disordered" evidence="1">
    <location>
        <begin position="117"/>
        <end position="142"/>
    </location>
</feature>
<dbReference type="Proteomes" id="UP001278766">
    <property type="component" value="Unassembled WGS sequence"/>
</dbReference>
<feature type="compositionally biased region" description="Low complexity" evidence="1">
    <location>
        <begin position="323"/>
        <end position="332"/>
    </location>
</feature>
<dbReference type="RefSeq" id="XP_062656769.1">
    <property type="nucleotide sequence ID" value="XM_062804347.1"/>
</dbReference>
<dbReference type="GeneID" id="87841295"/>
<dbReference type="PANTHER" id="PTHR44305">
    <property type="entry name" value="SI:DKEY-192D15.2-RELATED"/>
    <property type="match status" value="1"/>
</dbReference>
<dbReference type="InterPro" id="IPR053083">
    <property type="entry name" value="TF_kinase-domain_protein"/>
</dbReference>
<feature type="compositionally biased region" description="Low complexity" evidence="1">
    <location>
        <begin position="287"/>
        <end position="300"/>
    </location>
</feature>
<evidence type="ECO:0000259" key="2">
    <source>
        <dbReference type="PROSITE" id="PS50011"/>
    </source>
</evidence>
<dbReference type="SUPFAM" id="SSF56112">
    <property type="entry name" value="Protein kinase-like (PK-like)"/>
    <property type="match status" value="1"/>
</dbReference>
<feature type="domain" description="Protein kinase" evidence="2">
    <location>
        <begin position="1"/>
        <end position="258"/>
    </location>
</feature>
<reference evidence="3" key="1">
    <citation type="journal article" date="2023" name="Mol. Phylogenet. Evol.">
        <title>Genome-scale phylogeny and comparative genomics of the fungal order Sordariales.</title>
        <authorList>
            <person name="Hensen N."/>
            <person name="Bonometti L."/>
            <person name="Westerberg I."/>
            <person name="Brannstrom I.O."/>
            <person name="Guillou S."/>
            <person name="Cros-Aarteil S."/>
            <person name="Calhoun S."/>
            <person name="Haridas S."/>
            <person name="Kuo A."/>
            <person name="Mondo S."/>
            <person name="Pangilinan J."/>
            <person name="Riley R."/>
            <person name="LaButti K."/>
            <person name="Andreopoulos B."/>
            <person name="Lipzen A."/>
            <person name="Chen C."/>
            <person name="Yan M."/>
            <person name="Daum C."/>
            <person name="Ng V."/>
            <person name="Clum A."/>
            <person name="Steindorff A."/>
            <person name="Ohm R.A."/>
            <person name="Martin F."/>
            <person name="Silar P."/>
            <person name="Natvig D.O."/>
            <person name="Lalanne C."/>
            <person name="Gautier V."/>
            <person name="Ament-Velasquez S.L."/>
            <person name="Kruys A."/>
            <person name="Hutchinson M.I."/>
            <person name="Powell A.J."/>
            <person name="Barry K."/>
            <person name="Miller A.N."/>
            <person name="Grigoriev I.V."/>
            <person name="Debuchy R."/>
            <person name="Gladieux P."/>
            <person name="Hiltunen Thoren M."/>
            <person name="Johannesson H."/>
        </authorList>
    </citation>
    <scope>NUCLEOTIDE SEQUENCE</scope>
    <source>
        <strain evidence="3">CBS 168.71</strain>
    </source>
</reference>
<feature type="compositionally biased region" description="Low complexity" evidence="1">
    <location>
        <begin position="339"/>
        <end position="349"/>
    </location>
</feature>
<dbReference type="EMBL" id="JAUEPN010000006">
    <property type="protein sequence ID" value="KAK3293255.1"/>
    <property type="molecule type" value="Genomic_DNA"/>
</dbReference>
<dbReference type="InterPro" id="IPR011009">
    <property type="entry name" value="Kinase-like_dom_sf"/>
</dbReference>
<comment type="caution">
    <text evidence="3">The sequence shown here is derived from an EMBL/GenBank/DDBJ whole genome shotgun (WGS) entry which is preliminary data.</text>
</comment>